<dbReference type="InterPro" id="IPR001764">
    <property type="entry name" value="Glyco_hydro_3_N"/>
</dbReference>
<evidence type="ECO:0000256" key="2">
    <source>
        <dbReference type="ARBA" id="ARBA00004987"/>
    </source>
</evidence>
<evidence type="ECO:0000256" key="7">
    <source>
        <dbReference type="ARBA" id="ARBA00023277"/>
    </source>
</evidence>
<dbReference type="GO" id="GO:0008422">
    <property type="term" value="F:beta-glucosidase activity"/>
    <property type="evidence" value="ECO:0007669"/>
    <property type="project" value="UniProtKB-EC"/>
</dbReference>
<dbReference type="InterPro" id="IPR037524">
    <property type="entry name" value="PA14/GLEYA"/>
</dbReference>
<feature type="domain" description="PA14" evidence="11">
    <location>
        <begin position="394"/>
        <end position="545"/>
    </location>
</feature>
<evidence type="ECO:0000256" key="4">
    <source>
        <dbReference type="ARBA" id="ARBA00012744"/>
    </source>
</evidence>
<reference evidence="12 13" key="1">
    <citation type="submission" date="2018-08" db="EMBL/GenBank/DDBJ databases">
        <title>Draft genome of the lignicolous fungus Coniochaeta pulveracea.</title>
        <authorList>
            <person name="Borstlap C.J."/>
            <person name="De Witt R.N."/>
            <person name="Botha A."/>
            <person name="Volschenk H."/>
        </authorList>
    </citation>
    <scope>NUCLEOTIDE SEQUENCE [LARGE SCALE GENOMIC DNA]</scope>
    <source>
        <strain evidence="12 13">CAB683</strain>
    </source>
</reference>
<dbReference type="Pfam" id="PF07691">
    <property type="entry name" value="PA14"/>
    <property type="match status" value="1"/>
</dbReference>
<dbReference type="InterPro" id="IPR013783">
    <property type="entry name" value="Ig-like_fold"/>
</dbReference>
<evidence type="ECO:0000256" key="1">
    <source>
        <dbReference type="ARBA" id="ARBA00000448"/>
    </source>
</evidence>
<dbReference type="OrthoDB" id="47059at2759"/>
<keyword evidence="5 10" id="KW-0378">Hydrolase</keyword>
<dbReference type="InterPro" id="IPR011658">
    <property type="entry name" value="PA14_dom"/>
</dbReference>
<comment type="similarity">
    <text evidence="3 10">Belongs to the glycosyl hydrolase 3 family.</text>
</comment>
<evidence type="ECO:0000313" key="12">
    <source>
        <dbReference type="EMBL" id="RKU42412.1"/>
    </source>
</evidence>
<dbReference type="InterPro" id="IPR017853">
    <property type="entry name" value="GH"/>
</dbReference>
<dbReference type="InterPro" id="IPR026891">
    <property type="entry name" value="Fn3-like"/>
</dbReference>
<dbReference type="PROSITE" id="PS00775">
    <property type="entry name" value="GLYCOSYL_HYDROL_F3"/>
    <property type="match status" value="1"/>
</dbReference>
<keyword evidence="13" id="KW-1185">Reference proteome</keyword>
<evidence type="ECO:0000256" key="5">
    <source>
        <dbReference type="ARBA" id="ARBA00022801"/>
    </source>
</evidence>
<dbReference type="Pfam" id="PF14310">
    <property type="entry name" value="Fn3-like"/>
    <property type="match status" value="1"/>
</dbReference>
<evidence type="ECO:0000256" key="6">
    <source>
        <dbReference type="ARBA" id="ARBA00023180"/>
    </source>
</evidence>
<keyword evidence="6" id="KW-0325">Glycoprotein</keyword>
<evidence type="ECO:0000256" key="10">
    <source>
        <dbReference type="RuleBase" id="RU361161"/>
    </source>
</evidence>
<dbReference type="SUPFAM" id="SSF51445">
    <property type="entry name" value="(Trans)glycosidases"/>
    <property type="match status" value="1"/>
</dbReference>
<dbReference type="PRINTS" id="PR00133">
    <property type="entry name" value="GLHYDRLASE3"/>
</dbReference>
<dbReference type="SMART" id="SM01217">
    <property type="entry name" value="Fn3_like"/>
    <property type="match status" value="1"/>
</dbReference>
<protein>
    <recommendedName>
        <fullName evidence="4 10">beta-glucosidase</fullName>
        <ecNumber evidence="4 10">3.2.1.21</ecNumber>
    </recommendedName>
</protein>
<evidence type="ECO:0000259" key="11">
    <source>
        <dbReference type="PROSITE" id="PS51820"/>
    </source>
</evidence>
<accession>A0A420Y3G1</accession>
<comment type="catalytic activity">
    <reaction evidence="1 10">
        <text>Hydrolysis of terminal, non-reducing beta-D-glucosyl residues with release of beta-D-glucose.</text>
        <dbReference type="EC" id="3.2.1.21"/>
    </reaction>
</comment>
<dbReference type="SUPFAM" id="SSF52279">
    <property type="entry name" value="Beta-D-glucan exohydrolase, C-terminal domain"/>
    <property type="match status" value="1"/>
</dbReference>
<dbReference type="InterPro" id="IPR002772">
    <property type="entry name" value="Glyco_hydro_3_C"/>
</dbReference>
<dbReference type="PANTHER" id="PTHR42715">
    <property type="entry name" value="BETA-GLUCOSIDASE"/>
    <property type="match status" value="1"/>
</dbReference>
<comment type="caution">
    <text evidence="12">The sequence shown here is derived from an EMBL/GenBank/DDBJ whole genome shotgun (WGS) entry which is preliminary data.</text>
</comment>
<dbReference type="EC" id="3.2.1.21" evidence="4 10"/>
<keyword evidence="9 10" id="KW-0624">Polysaccharide degradation</keyword>
<dbReference type="PROSITE" id="PS51820">
    <property type="entry name" value="PA14"/>
    <property type="match status" value="1"/>
</dbReference>
<gene>
    <name evidence="12" type="ORF">DL546_005287</name>
</gene>
<dbReference type="InterPro" id="IPR050288">
    <property type="entry name" value="Cellulose_deg_GH3"/>
</dbReference>
<dbReference type="InterPro" id="IPR036881">
    <property type="entry name" value="Glyco_hydro_3_C_sf"/>
</dbReference>
<evidence type="ECO:0000313" key="13">
    <source>
        <dbReference type="Proteomes" id="UP000275385"/>
    </source>
</evidence>
<name>A0A420Y3G1_9PEZI</name>
<dbReference type="PANTHER" id="PTHR42715:SF3">
    <property type="entry name" value="BETA-GLUCOSIDASE B-RELATED"/>
    <property type="match status" value="1"/>
</dbReference>
<dbReference type="Pfam" id="PF01915">
    <property type="entry name" value="Glyco_hydro_3_C"/>
    <property type="match status" value="1"/>
</dbReference>
<dbReference type="GO" id="GO:0030245">
    <property type="term" value="P:cellulose catabolic process"/>
    <property type="evidence" value="ECO:0007669"/>
    <property type="project" value="UniProtKB-UniPathway"/>
</dbReference>
<evidence type="ECO:0000256" key="3">
    <source>
        <dbReference type="ARBA" id="ARBA00005336"/>
    </source>
</evidence>
<keyword evidence="8 10" id="KW-0326">Glycosidase</keyword>
<dbReference type="UniPathway" id="UPA00696"/>
<dbReference type="Gene3D" id="3.40.50.1700">
    <property type="entry name" value="Glycoside hydrolase family 3 C-terminal domain"/>
    <property type="match status" value="1"/>
</dbReference>
<dbReference type="InterPro" id="IPR036962">
    <property type="entry name" value="Glyco_hydro_3_N_sf"/>
</dbReference>
<evidence type="ECO:0000256" key="8">
    <source>
        <dbReference type="ARBA" id="ARBA00023295"/>
    </source>
</evidence>
<keyword evidence="7 10" id="KW-0119">Carbohydrate metabolism</keyword>
<dbReference type="FunFam" id="2.60.40.10:FF:000495">
    <property type="entry name" value="Periplasmic beta-glucosidase"/>
    <property type="match status" value="1"/>
</dbReference>
<dbReference type="Gene3D" id="3.20.20.300">
    <property type="entry name" value="Glycoside hydrolase, family 3, N-terminal domain"/>
    <property type="match status" value="1"/>
</dbReference>
<sequence length="829" mass="89614">MASPIPDIDALLTSMTLEEKISLLAGKNFWETVDIPARGVTSFKVSDGPNGARGAVFGNGPTAACFPASVSLASTWDVELARQMGNGLAEEARTKGARVLHPLGGRNFESFSEDPLLAGKMASGYITGLQEKGVGATIKHFAANEQETKRFSVNAVISERVLREIYLKPFEIAIKEAKPWAVMTSYNIVNGVHADMNEFLLQKVLRGQWGWKGLVMSDWGGVNSTVESLQAGTDLEMPGPTKWRQIAAVLEAVEEGKLSAEVIDQRARNVLELLVKVKAFEDPSIPAEQAVNKPEHQALIRDAGARGIVLLKNENSILPLKTEKLTKKKVALLGLAEEALIHGGGSASVNAHYRVTPEEGLKAAFGDDVEFVYAKGAHTFRQLPPFSKEVADCNGKPGWTMEFFKTMDTTGPADSVATQGDPTYLPVFVEDTWQVVRATAIFTPTVTGSHYLALTGLGPSELSIDGERVYSQDANCVDSMAFILGGVKETKVRHHFVAGRSYTIQVRSVVSSPEGGFALLQEQIGLRLGFMLEQDHNADLLSDAVAVAKDADVALVFTGHTPDWETEGQDQVSFHLPADGSQDRLVDAVAGVNSNTVVVNSTGVPVAMPWIHKVKAVLQAWFPGQEAGNAIADVLVGKVNPEGRLPVSFPRRLEDTPAYGNFPGEEVDGQPTVKYEEGVFVGYRHYDRGQKERDTVLFPFGHGLSYTTFDISGVEVQQASEELWEVSAHVRNTGNVAGAEVVQLYAGLDPASDARPVKELKAFAKVRLAPGEAKQVILQISTRDLAYFNEEQGVWAVDAGSYRISVGRSVAEIVDSKTVVVDQAGSYEP</sequence>
<dbReference type="Gene3D" id="2.60.40.10">
    <property type="entry name" value="Immunoglobulins"/>
    <property type="match status" value="1"/>
</dbReference>
<organism evidence="12 13">
    <name type="scientific">Coniochaeta pulveracea</name>
    <dbReference type="NCBI Taxonomy" id="177199"/>
    <lineage>
        <taxon>Eukaryota</taxon>
        <taxon>Fungi</taxon>
        <taxon>Dikarya</taxon>
        <taxon>Ascomycota</taxon>
        <taxon>Pezizomycotina</taxon>
        <taxon>Sordariomycetes</taxon>
        <taxon>Sordariomycetidae</taxon>
        <taxon>Coniochaetales</taxon>
        <taxon>Coniochaetaceae</taxon>
        <taxon>Coniochaeta</taxon>
    </lineage>
</organism>
<proteinExistence type="inferred from homology"/>
<dbReference type="Proteomes" id="UP000275385">
    <property type="component" value="Unassembled WGS sequence"/>
</dbReference>
<dbReference type="InterPro" id="IPR019800">
    <property type="entry name" value="Glyco_hydro_3_AS"/>
</dbReference>
<comment type="pathway">
    <text evidence="2 10">Glycan metabolism; cellulose degradation.</text>
</comment>
<evidence type="ECO:0000256" key="9">
    <source>
        <dbReference type="ARBA" id="ARBA00023326"/>
    </source>
</evidence>
<dbReference type="STRING" id="177199.A0A420Y3G1"/>
<dbReference type="Gene3D" id="2.60.120.260">
    <property type="entry name" value="Galactose-binding domain-like"/>
    <property type="match status" value="1"/>
</dbReference>
<dbReference type="EMBL" id="QVQW01000057">
    <property type="protein sequence ID" value="RKU42412.1"/>
    <property type="molecule type" value="Genomic_DNA"/>
</dbReference>
<dbReference type="Pfam" id="PF00933">
    <property type="entry name" value="Glyco_hydro_3"/>
    <property type="match status" value="1"/>
</dbReference>
<dbReference type="AlphaFoldDB" id="A0A420Y3G1"/>